<evidence type="ECO:0000313" key="2">
    <source>
        <dbReference type="Proteomes" id="UP000183508"/>
    </source>
</evidence>
<sequence>MNVIVNGKPRDLPGEVTVKQLLEHFDLAGERVAVEVNGRIVDRDAFGDYVLRTGDVVEVVRFVGGG</sequence>
<dbReference type="AlphaFoldDB" id="A0A1I7FEF5"/>
<dbReference type="Proteomes" id="UP000183508">
    <property type="component" value="Unassembled WGS sequence"/>
</dbReference>
<dbReference type="InterPro" id="IPR016155">
    <property type="entry name" value="Mopterin_synth/thiamin_S_b"/>
</dbReference>
<dbReference type="STRING" id="392015.SAMN05421543_101211"/>
<dbReference type="OrthoDB" id="9798559at2"/>
<dbReference type="Pfam" id="PF02597">
    <property type="entry name" value="ThiS"/>
    <property type="match status" value="1"/>
</dbReference>
<proteinExistence type="predicted"/>
<protein>
    <submittedName>
        <fullName evidence="1">Sulfur carrier protein</fullName>
    </submittedName>
</protein>
<dbReference type="PANTHER" id="PTHR34472:SF1">
    <property type="entry name" value="SULFUR CARRIER PROTEIN THIS"/>
    <property type="match status" value="1"/>
</dbReference>
<evidence type="ECO:0000313" key="1">
    <source>
        <dbReference type="EMBL" id="SFU34603.1"/>
    </source>
</evidence>
<dbReference type="EMBL" id="FPBV01000001">
    <property type="protein sequence ID" value="SFU34603.1"/>
    <property type="molecule type" value="Genomic_DNA"/>
</dbReference>
<dbReference type="RefSeq" id="WP_074948707.1">
    <property type="nucleotide sequence ID" value="NZ_FPBV01000001.1"/>
</dbReference>
<dbReference type="SUPFAM" id="SSF54285">
    <property type="entry name" value="MoaD/ThiS"/>
    <property type="match status" value="1"/>
</dbReference>
<organism evidence="1 2">
    <name type="scientific">Alicyclobacillus macrosporangiidus</name>
    <dbReference type="NCBI Taxonomy" id="392015"/>
    <lineage>
        <taxon>Bacteria</taxon>
        <taxon>Bacillati</taxon>
        <taxon>Bacillota</taxon>
        <taxon>Bacilli</taxon>
        <taxon>Bacillales</taxon>
        <taxon>Alicyclobacillaceae</taxon>
        <taxon>Alicyclobacillus</taxon>
    </lineage>
</organism>
<dbReference type="PANTHER" id="PTHR34472">
    <property type="entry name" value="SULFUR CARRIER PROTEIN THIS"/>
    <property type="match status" value="1"/>
</dbReference>
<dbReference type="NCBIfam" id="TIGR01683">
    <property type="entry name" value="thiS"/>
    <property type="match status" value="1"/>
</dbReference>
<dbReference type="InterPro" id="IPR010035">
    <property type="entry name" value="Thi_S"/>
</dbReference>
<reference evidence="2" key="1">
    <citation type="submission" date="2016-10" db="EMBL/GenBank/DDBJ databases">
        <authorList>
            <person name="Varghese N."/>
        </authorList>
    </citation>
    <scope>NUCLEOTIDE SEQUENCE [LARGE SCALE GENOMIC DNA]</scope>
    <source>
        <strain evidence="2">DSM 17980</strain>
    </source>
</reference>
<dbReference type="InterPro" id="IPR003749">
    <property type="entry name" value="ThiS/MoaD-like"/>
</dbReference>
<accession>A0A1I7FEF5</accession>
<name>A0A1I7FEF5_9BACL</name>
<keyword evidence="2" id="KW-1185">Reference proteome</keyword>
<dbReference type="Gene3D" id="3.10.20.30">
    <property type="match status" value="1"/>
</dbReference>
<dbReference type="CDD" id="cd00565">
    <property type="entry name" value="Ubl_ThiS"/>
    <property type="match status" value="1"/>
</dbReference>
<gene>
    <name evidence="1" type="ORF">SAMN05421543_101211</name>
</gene>
<dbReference type="eggNOG" id="COG2104">
    <property type="taxonomic scope" value="Bacteria"/>
</dbReference>
<dbReference type="InterPro" id="IPR012675">
    <property type="entry name" value="Beta-grasp_dom_sf"/>
</dbReference>